<protein>
    <submittedName>
        <fullName evidence="1">Uncharacterized protein</fullName>
    </submittedName>
</protein>
<reference evidence="1 2" key="1">
    <citation type="journal article" date="2021" name="Nat. Plants">
        <title>The Taxus genome provides insights into paclitaxel biosynthesis.</title>
        <authorList>
            <person name="Xiong X."/>
            <person name="Gou J."/>
            <person name="Liao Q."/>
            <person name="Li Y."/>
            <person name="Zhou Q."/>
            <person name="Bi G."/>
            <person name="Li C."/>
            <person name="Du R."/>
            <person name="Wang X."/>
            <person name="Sun T."/>
            <person name="Guo L."/>
            <person name="Liang H."/>
            <person name="Lu P."/>
            <person name="Wu Y."/>
            <person name="Zhang Z."/>
            <person name="Ro D.K."/>
            <person name="Shang Y."/>
            <person name="Huang S."/>
            <person name="Yan J."/>
        </authorList>
    </citation>
    <scope>NUCLEOTIDE SEQUENCE [LARGE SCALE GENOMIC DNA]</scope>
    <source>
        <strain evidence="1">Ta-2019</strain>
    </source>
</reference>
<sequence length="68" mass="7843">LLRRFASRASLRPRCPSTNLSHSGRISRFDVFRVHLSQISLCCLGQILPVRPIRPIRVILSRMCPKLF</sequence>
<feature type="non-terminal residue" evidence="1">
    <location>
        <position position="68"/>
    </location>
</feature>
<dbReference type="Proteomes" id="UP000824469">
    <property type="component" value="Unassembled WGS sequence"/>
</dbReference>
<evidence type="ECO:0000313" key="1">
    <source>
        <dbReference type="EMBL" id="KAH9300428.1"/>
    </source>
</evidence>
<comment type="caution">
    <text evidence="1">The sequence shown here is derived from an EMBL/GenBank/DDBJ whole genome shotgun (WGS) entry which is preliminary data.</text>
</comment>
<proteinExistence type="predicted"/>
<gene>
    <name evidence="1" type="ORF">KI387_012011</name>
</gene>
<name>A0AA38FFJ9_TAXCH</name>
<accession>A0AA38FFJ9</accession>
<dbReference type="EMBL" id="JAHRHJ020000009">
    <property type="protein sequence ID" value="KAH9300428.1"/>
    <property type="molecule type" value="Genomic_DNA"/>
</dbReference>
<dbReference type="AlphaFoldDB" id="A0AA38FFJ9"/>
<evidence type="ECO:0000313" key="2">
    <source>
        <dbReference type="Proteomes" id="UP000824469"/>
    </source>
</evidence>
<organism evidence="1 2">
    <name type="scientific">Taxus chinensis</name>
    <name type="common">Chinese yew</name>
    <name type="synonym">Taxus wallichiana var. chinensis</name>
    <dbReference type="NCBI Taxonomy" id="29808"/>
    <lineage>
        <taxon>Eukaryota</taxon>
        <taxon>Viridiplantae</taxon>
        <taxon>Streptophyta</taxon>
        <taxon>Embryophyta</taxon>
        <taxon>Tracheophyta</taxon>
        <taxon>Spermatophyta</taxon>
        <taxon>Pinopsida</taxon>
        <taxon>Pinidae</taxon>
        <taxon>Conifers II</taxon>
        <taxon>Cupressales</taxon>
        <taxon>Taxaceae</taxon>
        <taxon>Taxus</taxon>
    </lineage>
</organism>
<keyword evidence="2" id="KW-1185">Reference proteome</keyword>
<feature type="non-terminal residue" evidence="1">
    <location>
        <position position="1"/>
    </location>
</feature>